<evidence type="ECO:0000256" key="3">
    <source>
        <dbReference type="ARBA" id="ARBA00022741"/>
    </source>
</evidence>
<comment type="caution">
    <text evidence="8">The sequence shown here is derived from an EMBL/GenBank/DDBJ whole genome shotgun (WGS) entry which is preliminary data.</text>
</comment>
<accession>A0A1F5I2P7</accession>
<comment type="subunit">
    <text evidence="5 7">Monomer.</text>
</comment>
<feature type="binding site" evidence="5">
    <location>
        <begin position="10"/>
        <end position="15"/>
    </location>
    <ligand>
        <name>ATP</name>
        <dbReference type="ChEBI" id="CHEBI:30616"/>
    </ligand>
</feature>
<dbReference type="AlphaFoldDB" id="A0A1F5I2P7"/>
<feature type="binding site" evidence="5">
    <location>
        <position position="92"/>
    </location>
    <ligand>
        <name>AMP</name>
        <dbReference type="ChEBI" id="CHEBI:456215"/>
    </ligand>
</feature>
<keyword evidence="2 5" id="KW-0545">Nucleotide biosynthesis</keyword>
<evidence type="ECO:0000313" key="9">
    <source>
        <dbReference type="Proteomes" id="UP000179227"/>
    </source>
</evidence>
<feature type="binding site" evidence="5">
    <location>
        <position position="161"/>
    </location>
    <ligand>
        <name>ATP</name>
        <dbReference type="ChEBI" id="CHEBI:30616"/>
    </ligand>
</feature>
<dbReference type="GO" id="GO:0005524">
    <property type="term" value="F:ATP binding"/>
    <property type="evidence" value="ECO:0007669"/>
    <property type="project" value="UniProtKB-UniRule"/>
</dbReference>
<feature type="binding site" evidence="5">
    <location>
        <position position="133"/>
    </location>
    <ligand>
        <name>AMP</name>
        <dbReference type="ChEBI" id="CHEBI:456215"/>
    </ligand>
</feature>
<dbReference type="EMBL" id="MFBS01000007">
    <property type="protein sequence ID" value="OGE10674.1"/>
    <property type="molecule type" value="Genomic_DNA"/>
</dbReference>
<comment type="domain">
    <text evidence="5">Consists of three domains, a large central CORE domain and two small peripheral domains, NMPbind and LID, which undergo movements during catalysis. The LID domain closes over the site of phosphoryl transfer upon ATP binding. Assembling and dissambling the active center during each catalytic cycle provides an effective means to prevent ATP hydrolysis.</text>
</comment>
<evidence type="ECO:0000256" key="7">
    <source>
        <dbReference type="RuleBase" id="RU003331"/>
    </source>
</evidence>
<dbReference type="Proteomes" id="UP000179227">
    <property type="component" value="Unassembled WGS sequence"/>
</dbReference>
<feature type="binding site" evidence="5">
    <location>
        <begin position="85"/>
        <end position="88"/>
    </location>
    <ligand>
        <name>AMP</name>
        <dbReference type="ChEBI" id="CHEBI:456215"/>
    </ligand>
</feature>
<feature type="binding site" evidence="5">
    <location>
        <position position="36"/>
    </location>
    <ligand>
        <name>AMP</name>
        <dbReference type="ChEBI" id="CHEBI:456215"/>
    </ligand>
</feature>
<dbReference type="Gene3D" id="3.40.50.300">
    <property type="entry name" value="P-loop containing nucleotide triphosphate hydrolases"/>
    <property type="match status" value="1"/>
</dbReference>
<comment type="similarity">
    <text evidence="5 6">Belongs to the adenylate kinase family.</text>
</comment>
<dbReference type="PANTHER" id="PTHR23359">
    <property type="entry name" value="NUCLEOTIDE KINASE"/>
    <property type="match status" value="1"/>
</dbReference>
<dbReference type="CDD" id="cd01428">
    <property type="entry name" value="ADK"/>
    <property type="match status" value="1"/>
</dbReference>
<keyword evidence="5 7" id="KW-0067">ATP-binding</keyword>
<dbReference type="SUPFAM" id="SSF52540">
    <property type="entry name" value="P-loop containing nucleoside triphosphate hydrolases"/>
    <property type="match status" value="1"/>
</dbReference>
<feature type="binding site" evidence="5">
    <location>
        <begin position="57"/>
        <end position="59"/>
    </location>
    <ligand>
        <name>AMP</name>
        <dbReference type="ChEBI" id="CHEBI:456215"/>
    </ligand>
</feature>
<organism evidence="8 9">
    <name type="scientific">Candidatus Curtissbacteria bacterium RIFCSPLOWO2_01_FULL_42_26</name>
    <dbReference type="NCBI Taxonomy" id="1797729"/>
    <lineage>
        <taxon>Bacteria</taxon>
        <taxon>Candidatus Curtissiibacteriota</taxon>
    </lineage>
</organism>
<reference evidence="8 9" key="1">
    <citation type="journal article" date="2016" name="Nat. Commun.">
        <title>Thousands of microbial genomes shed light on interconnected biogeochemical processes in an aquifer system.</title>
        <authorList>
            <person name="Anantharaman K."/>
            <person name="Brown C.T."/>
            <person name="Hug L.A."/>
            <person name="Sharon I."/>
            <person name="Castelle C.J."/>
            <person name="Probst A.J."/>
            <person name="Thomas B.C."/>
            <person name="Singh A."/>
            <person name="Wilkins M.J."/>
            <person name="Karaoz U."/>
            <person name="Brodie E.L."/>
            <person name="Williams K.H."/>
            <person name="Hubbard S.S."/>
            <person name="Banfield J.F."/>
        </authorList>
    </citation>
    <scope>NUCLEOTIDE SEQUENCE [LARGE SCALE GENOMIC DNA]</scope>
</reference>
<dbReference type="GO" id="GO:0005737">
    <property type="term" value="C:cytoplasm"/>
    <property type="evidence" value="ECO:0007669"/>
    <property type="project" value="UniProtKB-SubCell"/>
</dbReference>
<keyword evidence="1 5" id="KW-0808">Transferase</keyword>
<evidence type="ECO:0000256" key="5">
    <source>
        <dbReference type="HAMAP-Rule" id="MF_00235"/>
    </source>
</evidence>
<evidence type="ECO:0000313" key="8">
    <source>
        <dbReference type="EMBL" id="OGE10674.1"/>
    </source>
</evidence>
<dbReference type="Pfam" id="PF00406">
    <property type="entry name" value="ADK"/>
    <property type="match status" value="1"/>
</dbReference>
<dbReference type="PRINTS" id="PR00094">
    <property type="entry name" value="ADENYLTKNASE"/>
</dbReference>
<feature type="region of interest" description="NMP" evidence="5">
    <location>
        <begin position="30"/>
        <end position="59"/>
    </location>
</feature>
<sequence length="181" mass="20833">MNIIFLGAQGSGKSTQAKMLAEKLGIPYLEMGQLLRDRAAQNDQVGRQIKETLDAGHLIEDATTISILRQKLMSLNPVTGYVLDGFPRNFAQYNALDNDIDLVFYIMVLDEEATRRLFLRGRSDDTKDALKKRLEIYHRETEPLLSKFRQREILREVDGERPIEAIHKDILQIVKSNKKYQ</sequence>
<comment type="pathway">
    <text evidence="5">Purine metabolism; AMP biosynthesis via salvage pathway; AMP from ADP: step 1/1.</text>
</comment>
<feature type="binding site" evidence="5">
    <location>
        <position position="120"/>
    </location>
    <ligand>
        <name>ATP</name>
        <dbReference type="ChEBI" id="CHEBI:30616"/>
    </ligand>
</feature>
<keyword evidence="4 5" id="KW-0418">Kinase</keyword>
<evidence type="ECO:0000256" key="6">
    <source>
        <dbReference type="RuleBase" id="RU003330"/>
    </source>
</evidence>
<evidence type="ECO:0000256" key="1">
    <source>
        <dbReference type="ARBA" id="ARBA00022679"/>
    </source>
</evidence>
<dbReference type="STRING" id="1797729.A3A60_00180"/>
<dbReference type="InterPro" id="IPR033690">
    <property type="entry name" value="Adenylat_kinase_CS"/>
</dbReference>
<dbReference type="InterPro" id="IPR000850">
    <property type="entry name" value="Adenylat/UMP-CMP_kin"/>
</dbReference>
<comment type="subcellular location">
    <subcellularLocation>
        <location evidence="5 7">Cytoplasm</location>
    </subcellularLocation>
</comment>
<evidence type="ECO:0000256" key="4">
    <source>
        <dbReference type="ARBA" id="ARBA00022777"/>
    </source>
</evidence>
<dbReference type="PROSITE" id="PS00113">
    <property type="entry name" value="ADENYLATE_KINASE"/>
    <property type="match status" value="1"/>
</dbReference>
<dbReference type="GO" id="GO:0004017">
    <property type="term" value="F:AMP kinase activity"/>
    <property type="evidence" value="ECO:0007669"/>
    <property type="project" value="UniProtKB-UniRule"/>
</dbReference>
<dbReference type="UniPathway" id="UPA00588">
    <property type="reaction ID" value="UER00649"/>
</dbReference>
<keyword evidence="5" id="KW-0963">Cytoplasm</keyword>
<dbReference type="InterPro" id="IPR027417">
    <property type="entry name" value="P-loop_NTPase"/>
</dbReference>
<dbReference type="GO" id="GO:0044209">
    <property type="term" value="P:AMP salvage"/>
    <property type="evidence" value="ECO:0007669"/>
    <property type="project" value="UniProtKB-UniRule"/>
</dbReference>
<dbReference type="HAMAP" id="MF_00235">
    <property type="entry name" value="Adenylate_kinase_Adk"/>
    <property type="match status" value="1"/>
</dbReference>
<comment type="catalytic activity">
    <reaction evidence="5 7">
        <text>AMP + ATP = 2 ADP</text>
        <dbReference type="Rhea" id="RHEA:12973"/>
        <dbReference type="ChEBI" id="CHEBI:30616"/>
        <dbReference type="ChEBI" id="CHEBI:456215"/>
        <dbReference type="ChEBI" id="CHEBI:456216"/>
        <dbReference type="EC" id="2.7.4.3"/>
    </reaction>
</comment>
<dbReference type="EC" id="2.7.4.3" evidence="5 7"/>
<name>A0A1F5I2P7_9BACT</name>
<feature type="binding site" evidence="5">
    <location>
        <position position="122"/>
    </location>
    <ligand>
        <name>AMP</name>
        <dbReference type="ChEBI" id="CHEBI:456215"/>
    </ligand>
</feature>
<evidence type="ECO:0000256" key="2">
    <source>
        <dbReference type="ARBA" id="ARBA00022727"/>
    </source>
</evidence>
<keyword evidence="3 5" id="KW-0547">Nucleotide-binding</keyword>
<comment type="function">
    <text evidence="5">Catalyzes the reversible transfer of the terminal phosphate group between ATP and AMP. Plays an important role in cellular energy homeostasis and in adenine nucleotide metabolism.</text>
</comment>
<proteinExistence type="inferred from homology"/>
<gene>
    <name evidence="5" type="primary">adk</name>
    <name evidence="8" type="ORF">A3A60_00180</name>
</gene>
<comment type="caution">
    <text evidence="5">Lacks conserved residue(s) required for the propagation of feature annotation.</text>
</comment>
<protein>
    <recommendedName>
        <fullName evidence="5 7">Adenylate kinase</fullName>
        <shortName evidence="5">AK</shortName>
        <ecNumber evidence="5 7">2.7.4.3</ecNumber>
    </recommendedName>
    <alternativeName>
        <fullName evidence="5">ATP-AMP transphosphorylase</fullName>
    </alternativeName>
    <alternativeName>
        <fullName evidence="5">ATP:AMP phosphotransferase</fullName>
    </alternativeName>
    <alternativeName>
        <fullName evidence="5">Adenylate monophosphate kinase</fullName>
    </alternativeName>
</protein>